<dbReference type="Pfam" id="PF10545">
    <property type="entry name" value="MADF_DNA_bdg"/>
    <property type="match status" value="2"/>
</dbReference>
<dbReference type="GO" id="GO:0006357">
    <property type="term" value="P:regulation of transcription by RNA polymerase II"/>
    <property type="evidence" value="ECO:0007669"/>
    <property type="project" value="TreeGrafter"/>
</dbReference>
<name>A0A8J2RU30_9CRUS</name>
<accession>A0A8J2RU30</accession>
<feature type="region of interest" description="Disordered" evidence="3">
    <location>
        <begin position="294"/>
        <end position="336"/>
    </location>
</feature>
<feature type="domain" description="MADF" evidence="4">
    <location>
        <begin position="200"/>
        <end position="283"/>
    </location>
</feature>
<evidence type="ECO:0000256" key="2">
    <source>
        <dbReference type="ARBA" id="ARBA00022723"/>
    </source>
</evidence>
<dbReference type="GO" id="GO:0005667">
    <property type="term" value="C:transcription regulator complex"/>
    <property type="evidence" value="ECO:0007669"/>
    <property type="project" value="TreeGrafter"/>
</dbReference>
<feature type="compositionally biased region" description="Basic and acidic residues" evidence="3">
    <location>
        <begin position="139"/>
        <end position="150"/>
    </location>
</feature>
<dbReference type="GO" id="GO:0046872">
    <property type="term" value="F:metal ion binding"/>
    <property type="evidence" value="ECO:0007669"/>
    <property type="project" value="UniProtKB-KW"/>
</dbReference>
<dbReference type="SMART" id="SM00595">
    <property type="entry name" value="MADF"/>
    <property type="match status" value="2"/>
</dbReference>
<evidence type="ECO:0000313" key="6">
    <source>
        <dbReference type="Proteomes" id="UP000789390"/>
    </source>
</evidence>
<protein>
    <recommendedName>
        <fullName evidence="4">MADF domain-containing protein</fullName>
    </recommendedName>
</protein>
<dbReference type="OrthoDB" id="5971912at2759"/>
<keyword evidence="6" id="KW-1185">Reference proteome</keyword>
<reference evidence="5" key="1">
    <citation type="submission" date="2021-11" db="EMBL/GenBank/DDBJ databases">
        <authorList>
            <person name="Schell T."/>
        </authorList>
    </citation>
    <scope>NUCLEOTIDE SEQUENCE</scope>
    <source>
        <strain evidence="5">M5</strain>
    </source>
</reference>
<comment type="caution">
    <text evidence="5">The sequence shown here is derived from an EMBL/GenBank/DDBJ whole genome shotgun (WGS) entry which is preliminary data.</text>
</comment>
<dbReference type="PROSITE" id="PS51029">
    <property type="entry name" value="MADF"/>
    <property type="match status" value="2"/>
</dbReference>
<feature type="domain" description="MADF" evidence="4">
    <location>
        <begin position="19"/>
        <end position="109"/>
    </location>
</feature>
<sequence length="775" mass="88320">MAFTEISNTFYWTLALEEKVILMIQHHPCLYDRRLSDFKNIEVRNNAFITIAKSIGCGIGEVSSKWTKLKEKYTRERKLMLKAPSGSAATPKSTWPLYEAMNFFSASIQTRNRSCSLKDAQIIDLSVLEEDSECGTSNNEEKGKSSRCSDENEASDNSAVVEISSDDEENFSVSVETIEESKSINPNTNTFYWSFDLEEKLILKIKENPCLYDIEHRDFKNSAARNLCIHKIAQHLGCGLFDVAKKYRELREQYAEESKSLATGSEPLWPLFHAMGFLKTHLNVEAKTTGKDQVKNLTPKGYKTRTTSCGLQPRGLSKPNTGLDGEHQRKKQKTDSGLWSNYGQTIADTLVHLPCKIAQPEMSIIRRVKRLIAFIASVLLIEYTIKQRRRRPLGRRWVDHLNAESNRMMHGSFRTILAESRLGNQSNFSAYIRLTPSQFEYVHEKVAPFISRRTTRYRRAISTGERLALTLRFLATGESLQSLHFCFRVGVSTASMIVNETCEVIYQTMSGIHLKPPTTPGEWNAVSEDFYNIWNFPHCLGALDGKHIRIKCPKLSGSEFYNYKNYHSIILMALADAKYRFLITDIGASGREGDASVFSSSSLASAMKKNRCNIPKPAPLPKCDWIAPFFIVGDEAFPLSRNLMRPFAGRKTGLLLSRARRVIENAFGLLVARWRIFKTEIQAQPEQVDWYAKACCVLHNYLQTDNEFETEEMEALEDELDSVVNFFRSQEGSEKSNEGAKIRDILKSYFLIHDSLSWQHDHVTNDGYNSENLLE</sequence>
<evidence type="ECO:0000256" key="1">
    <source>
        <dbReference type="ARBA" id="ARBA00001968"/>
    </source>
</evidence>
<keyword evidence="2" id="KW-0479">Metal-binding</keyword>
<organism evidence="5 6">
    <name type="scientific">Daphnia galeata</name>
    <dbReference type="NCBI Taxonomy" id="27404"/>
    <lineage>
        <taxon>Eukaryota</taxon>
        <taxon>Metazoa</taxon>
        <taxon>Ecdysozoa</taxon>
        <taxon>Arthropoda</taxon>
        <taxon>Crustacea</taxon>
        <taxon>Branchiopoda</taxon>
        <taxon>Diplostraca</taxon>
        <taxon>Cladocera</taxon>
        <taxon>Anomopoda</taxon>
        <taxon>Daphniidae</taxon>
        <taxon>Daphnia</taxon>
    </lineage>
</organism>
<dbReference type="EMBL" id="CAKKLH010000306">
    <property type="protein sequence ID" value="CAH0110752.1"/>
    <property type="molecule type" value="Genomic_DNA"/>
</dbReference>
<dbReference type="PANTHER" id="PTHR12243">
    <property type="entry name" value="MADF DOMAIN TRANSCRIPTION FACTOR"/>
    <property type="match status" value="1"/>
</dbReference>
<proteinExistence type="predicted"/>
<evidence type="ECO:0000259" key="4">
    <source>
        <dbReference type="PROSITE" id="PS51029"/>
    </source>
</evidence>
<dbReference type="PANTHER" id="PTHR12243:SF69">
    <property type="entry name" value="SI:CH73-59F11.3"/>
    <property type="match status" value="1"/>
</dbReference>
<feature type="region of interest" description="Disordered" evidence="3">
    <location>
        <begin position="133"/>
        <end position="158"/>
    </location>
</feature>
<evidence type="ECO:0000313" key="5">
    <source>
        <dbReference type="EMBL" id="CAH0110752.1"/>
    </source>
</evidence>
<evidence type="ECO:0000256" key="3">
    <source>
        <dbReference type="SAM" id="MobiDB-lite"/>
    </source>
</evidence>
<dbReference type="InterPro" id="IPR006578">
    <property type="entry name" value="MADF-dom"/>
</dbReference>
<dbReference type="GO" id="GO:0005634">
    <property type="term" value="C:nucleus"/>
    <property type="evidence" value="ECO:0007669"/>
    <property type="project" value="TreeGrafter"/>
</dbReference>
<dbReference type="Proteomes" id="UP000789390">
    <property type="component" value="Unassembled WGS sequence"/>
</dbReference>
<gene>
    <name evidence="5" type="ORF">DGAL_LOCUS14356</name>
</gene>
<comment type="cofactor">
    <cofactor evidence="1">
        <name>a divalent metal cation</name>
        <dbReference type="ChEBI" id="CHEBI:60240"/>
    </cofactor>
</comment>
<dbReference type="AlphaFoldDB" id="A0A8J2RU30"/>
<dbReference type="Pfam" id="PF13359">
    <property type="entry name" value="DDE_Tnp_4"/>
    <property type="match status" value="1"/>
</dbReference>
<dbReference type="InterPro" id="IPR039353">
    <property type="entry name" value="TF_Adf1"/>
</dbReference>
<dbReference type="InterPro" id="IPR027806">
    <property type="entry name" value="HARBI1_dom"/>
</dbReference>